<evidence type="ECO:0000259" key="6">
    <source>
        <dbReference type="PROSITE" id="PS50928"/>
    </source>
</evidence>
<accession>X1QAD9</accession>
<sequence length="248" mass="26779">LFYGMLVYGSFQTLWGVDATLTLKNYVETFQVGKDYLIDSLTLSTLATPITGLLGMFLAFLIVRKKFIGRGLMEFVSMLTFAVPGTVVGIGYILAFNQKSILFPSVLTGTAWIIITLLIFRNMPVGIRSGIAALQQIDPSIEEASTDLGADSNTTFRRITLPMIAPAFFSGLAYSFVKAMTAISAVIFVVSGKWNLITVAVLGFVDNAAYAQAAAMSLLLILIVMVALGIIQLVVNRIGKGMRAIDIV</sequence>
<evidence type="ECO:0000256" key="1">
    <source>
        <dbReference type="ARBA" id="ARBA00004141"/>
    </source>
</evidence>
<proteinExistence type="predicted"/>
<dbReference type="InterPro" id="IPR000515">
    <property type="entry name" value="MetI-like"/>
</dbReference>
<feature type="transmembrane region" description="Helical" evidence="5">
    <location>
        <begin position="41"/>
        <end position="63"/>
    </location>
</feature>
<protein>
    <recommendedName>
        <fullName evidence="6">ABC transmembrane type-1 domain-containing protein</fullName>
    </recommendedName>
</protein>
<organism evidence="7">
    <name type="scientific">marine sediment metagenome</name>
    <dbReference type="NCBI Taxonomy" id="412755"/>
    <lineage>
        <taxon>unclassified sequences</taxon>
        <taxon>metagenomes</taxon>
        <taxon>ecological metagenomes</taxon>
    </lineage>
</organism>
<feature type="transmembrane region" description="Helical" evidence="5">
    <location>
        <begin position="75"/>
        <end position="95"/>
    </location>
</feature>
<feature type="transmembrane region" description="Helical" evidence="5">
    <location>
        <begin position="101"/>
        <end position="120"/>
    </location>
</feature>
<feature type="transmembrane region" description="Helical" evidence="5">
    <location>
        <begin position="210"/>
        <end position="235"/>
    </location>
</feature>
<dbReference type="PROSITE" id="PS50928">
    <property type="entry name" value="ABC_TM1"/>
    <property type="match status" value="1"/>
</dbReference>
<gene>
    <name evidence="7" type="ORF">S06H3_51923</name>
</gene>
<dbReference type="GO" id="GO:0016020">
    <property type="term" value="C:membrane"/>
    <property type="evidence" value="ECO:0007669"/>
    <property type="project" value="UniProtKB-SubCell"/>
</dbReference>
<dbReference type="Gene3D" id="1.10.3720.10">
    <property type="entry name" value="MetI-like"/>
    <property type="match status" value="1"/>
</dbReference>
<dbReference type="EMBL" id="BARV01032988">
    <property type="protein sequence ID" value="GAI40239.1"/>
    <property type="molecule type" value="Genomic_DNA"/>
</dbReference>
<keyword evidence="2 5" id="KW-0812">Transmembrane</keyword>
<dbReference type="PANTHER" id="PTHR43496:SF1">
    <property type="entry name" value="POLYGALACTURONAN_RHAMNOGALACTURONAN TRANSPORT SYSTEM PERMEASE PROTEIN YTEP"/>
    <property type="match status" value="1"/>
</dbReference>
<keyword evidence="3 5" id="KW-1133">Transmembrane helix</keyword>
<evidence type="ECO:0000256" key="5">
    <source>
        <dbReference type="SAM" id="Phobius"/>
    </source>
</evidence>
<reference evidence="7" key="1">
    <citation type="journal article" date="2014" name="Front. Microbiol.">
        <title>High frequency of phylogenetically diverse reductive dehalogenase-homologous genes in deep subseafloor sedimentary metagenomes.</title>
        <authorList>
            <person name="Kawai M."/>
            <person name="Futagami T."/>
            <person name="Toyoda A."/>
            <person name="Takaki Y."/>
            <person name="Nishi S."/>
            <person name="Hori S."/>
            <person name="Arai W."/>
            <person name="Tsubouchi T."/>
            <person name="Morono Y."/>
            <person name="Uchiyama I."/>
            <person name="Ito T."/>
            <person name="Fujiyama A."/>
            <person name="Inagaki F."/>
            <person name="Takami H."/>
        </authorList>
    </citation>
    <scope>NUCLEOTIDE SEQUENCE</scope>
    <source>
        <strain evidence="7">Expedition CK06-06</strain>
    </source>
</reference>
<evidence type="ECO:0000256" key="4">
    <source>
        <dbReference type="ARBA" id="ARBA00023136"/>
    </source>
</evidence>
<dbReference type="InterPro" id="IPR035906">
    <property type="entry name" value="MetI-like_sf"/>
</dbReference>
<feature type="domain" description="ABC transmembrane type-1" evidence="6">
    <location>
        <begin position="37"/>
        <end position="231"/>
    </location>
</feature>
<feature type="non-terminal residue" evidence="7">
    <location>
        <position position="248"/>
    </location>
</feature>
<name>X1QAD9_9ZZZZ</name>
<dbReference type="CDD" id="cd06261">
    <property type="entry name" value="TM_PBP2"/>
    <property type="match status" value="1"/>
</dbReference>
<evidence type="ECO:0000256" key="3">
    <source>
        <dbReference type="ARBA" id="ARBA00022989"/>
    </source>
</evidence>
<comment type="subcellular location">
    <subcellularLocation>
        <location evidence="1">Membrane</location>
        <topology evidence="1">Multi-pass membrane protein</topology>
    </subcellularLocation>
</comment>
<dbReference type="PANTHER" id="PTHR43496">
    <property type="entry name" value="PROTEIN LPLB"/>
    <property type="match status" value="1"/>
</dbReference>
<comment type="caution">
    <text evidence="7">The sequence shown here is derived from an EMBL/GenBank/DDBJ whole genome shotgun (WGS) entry which is preliminary data.</text>
</comment>
<feature type="transmembrane region" description="Helical" evidence="5">
    <location>
        <begin position="167"/>
        <end position="190"/>
    </location>
</feature>
<dbReference type="GO" id="GO:0055085">
    <property type="term" value="P:transmembrane transport"/>
    <property type="evidence" value="ECO:0007669"/>
    <property type="project" value="InterPro"/>
</dbReference>
<dbReference type="AlphaFoldDB" id="X1QAD9"/>
<evidence type="ECO:0000313" key="7">
    <source>
        <dbReference type="EMBL" id="GAI40239.1"/>
    </source>
</evidence>
<dbReference type="Pfam" id="PF00528">
    <property type="entry name" value="BPD_transp_1"/>
    <property type="match status" value="1"/>
</dbReference>
<feature type="non-terminal residue" evidence="7">
    <location>
        <position position="1"/>
    </location>
</feature>
<evidence type="ECO:0000256" key="2">
    <source>
        <dbReference type="ARBA" id="ARBA00022692"/>
    </source>
</evidence>
<dbReference type="SUPFAM" id="SSF161098">
    <property type="entry name" value="MetI-like"/>
    <property type="match status" value="1"/>
</dbReference>
<keyword evidence="4 5" id="KW-0472">Membrane</keyword>